<dbReference type="PANTHER" id="PTHR32322">
    <property type="entry name" value="INNER MEMBRANE TRANSPORTER"/>
    <property type="match status" value="1"/>
</dbReference>
<feature type="transmembrane region" description="Helical" evidence="6">
    <location>
        <begin position="48"/>
        <end position="69"/>
    </location>
</feature>
<dbReference type="InterPro" id="IPR000620">
    <property type="entry name" value="EamA_dom"/>
</dbReference>
<feature type="transmembrane region" description="Helical" evidence="6">
    <location>
        <begin position="163"/>
        <end position="181"/>
    </location>
</feature>
<comment type="similarity">
    <text evidence="2">Belongs to the EamA transporter family.</text>
</comment>
<feature type="transmembrane region" description="Helical" evidence="6">
    <location>
        <begin position="260"/>
        <end position="281"/>
    </location>
</feature>
<dbReference type="Pfam" id="PF00892">
    <property type="entry name" value="EamA"/>
    <property type="match status" value="2"/>
</dbReference>
<evidence type="ECO:0000313" key="8">
    <source>
        <dbReference type="EMBL" id="AXA34843.1"/>
    </source>
</evidence>
<keyword evidence="5 6" id="KW-0472">Membrane</keyword>
<dbReference type="SUPFAM" id="SSF103481">
    <property type="entry name" value="Multidrug resistance efflux transporter EmrE"/>
    <property type="match status" value="2"/>
</dbReference>
<evidence type="ECO:0000256" key="5">
    <source>
        <dbReference type="ARBA" id="ARBA00023136"/>
    </source>
</evidence>
<feature type="domain" description="EamA" evidence="7">
    <location>
        <begin position="48"/>
        <end position="180"/>
    </location>
</feature>
<gene>
    <name evidence="8" type="ORF">BRCON_0066</name>
</gene>
<comment type="subcellular location">
    <subcellularLocation>
        <location evidence="1">Membrane</location>
        <topology evidence="1">Multi-pass membrane protein</topology>
    </subcellularLocation>
</comment>
<feature type="transmembrane region" description="Helical" evidence="6">
    <location>
        <begin position="193"/>
        <end position="212"/>
    </location>
</feature>
<feature type="transmembrane region" description="Helical" evidence="6">
    <location>
        <begin position="313"/>
        <end position="333"/>
    </location>
</feature>
<dbReference type="InterPro" id="IPR050638">
    <property type="entry name" value="AA-Vitamin_Transporters"/>
</dbReference>
<feature type="transmembrane region" description="Helical" evidence="6">
    <location>
        <begin position="224"/>
        <end position="245"/>
    </location>
</feature>
<protein>
    <submittedName>
        <fullName evidence="8">Permease of the drug/metabolite transporter (DMT) superfamily</fullName>
    </submittedName>
</protein>
<sequence length="350" mass="37329">MENNIGKGEEEGEERLIPAASPLKPRHKLLTSGVPNQSARVRLGLTEIAALVTLYLVWGSTYLAIRFAITTIPPFLMAGLRMLVAGSLMYVWGRTIGGAPRPTRDEWRETAIVGAFLLLGGNGFVVWAAQRIPSGVLALLVGATPVFMVLIGWLIGHDPRPRLLTWLGLLAGFLGLSVLVGPQTVVHGQALDLAGSLAAICATISWAIGSNYARSARLPKSRILTIAMEMLTGGVMLVMLGVLAGEAPRLHWGAISSQSLIAFAYLVVFGSIVGFSAYIYLLEKTRPALATSYAFVNPLVAVFLGWALASEQITARIVVATPLIVGAVVLISVDRARTKEQVLAEEVEVA</sequence>
<dbReference type="KEGG" id="schv:BRCON_0066"/>
<keyword evidence="3 6" id="KW-0812">Transmembrane</keyword>
<evidence type="ECO:0000259" key="7">
    <source>
        <dbReference type="Pfam" id="PF00892"/>
    </source>
</evidence>
<evidence type="ECO:0000256" key="2">
    <source>
        <dbReference type="ARBA" id="ARBA00007362"/>
    </source>
</evidence>
<feature type="transmembrane region" description="Helical" evidence="6">
    <location>
        <begin position="112"/>
        <end position="130"/>
    </location>
</feature>
<name>A0A2Z4Y2B6_SUMC1</name>
<feature type="domain" description="EamA" evidence="7">
    <location>
        <begin position="194"/>
        <end position="332"/>
    </location>
</feature>
<feature type="transmembrane region" description="Helical" evidence="6">
    <location>
        <begin position="288"/>
        <end position="307"/>
    </location>
</feature>
<keyword evidence="4 6" id="KW-1133">Transmembrane helix</keyword>
<evidence type="ECO:0000256" key="6">
    <source>
        <dbReference type="SAM" id="Phobius"/>
    </source>
</evidence>
<proteinExistence type="inferred from homology"/>
<dbReference type="AlphaFoldDB" id="A0A2Z4Y2B6"/>
<dbReference type="EMBL" id="CP030759">
    <property type="protein sequence ID" value="AXA34843.1"/>
    <property type="molecule type" value="Genomic_DNA"/>
</dbReference>
<dbReference type="InterPro" id="IPR037185">
    <property type="entry name" value="EmrE-like"/>
</dbReference>
<evidence type="ECO:0000256" key="1">
    <source>
        <dbReference type="ARBA" id="ARBA00004141"/>
    </source>
</evidence>
<reference evidence="8 9" key="1">
    <citation type="submission" date="2018-05" db="EMBL/GenBank/DDBJ databases">
        <title>A metagenomic window into the 2 km-deep terrestrial subsurface aquifer revealed taxonomically and functionally diverse microbial community comprising novel uncultured bacterial lineages.</title>
        <authorList>
            <person name="Kadnikov V.V."/>
            <person name="Mardanov A.V."/>
            <person name="Beletsky A.V."/>
            <person name="Banks D."/>
            <person name="Pimenov N.V."/>
            <person name="Frank Y.A."/>
            <person name="Karnachuk O.V."/>
            <person name="Ravin N.V."/>
        </authorList>
    </citation>
    <scope>NUCLEOTIDE SEQUENCE [LARGE SCALE GENOMIC DNA]</scope>
    <source>
        <strain evidence="8">BY</strain>
    </source>
</reference>
<organism evidence="8 9">
    <name type="scientific">Sumerlaea chitinivorans</name>
    <dbReference type="NCBI Taxonomy" id="2250252"/>
    <lineage>
        <taxon>Bacteria</taxon>
        <taxon>Candidatus Sumerlaeota</taxon>
        <taxon>Candidatus Sumerlaeia</taxon>
        <taxon>Candidatus Sumerlaeales</taxon>
        <taxon>Candidatus Sumerlaeaceae</taxon>
        <taxon>Candidatus Sumerlaea</taxon>
    </lineage>
</organism>
<dbReference type="PANTHER" id="PTHR32322:SF2">
    <property type="entry name" value="EAMA DOMAIN-CONTAINING PROTEIN"/>
    <property type="match status" value="1"/>
</dbReference>
<feature type="transmembrane region" description="Helical" evidence="6">
    <location>
        <begin position="75"/>
        <end position="92"/>
    </location>
</feature>
<evidence type="ECO:0000256" key="4">
    <source>
        <dbReference type="ARBA" id="ARBA00022989"/>
    </source>
</evidence>
<evidence type="ECO:0000313" key="9">
    <source>
        <dbReference type="Proteomes" id="UP000262583"/>
    </source>
</evidence>
<feature type="transmembrane region" description="Helical" evidence="6">
    <location>
        <begin position="136"/>
        <end position="156"/>
    </location>
</feature>
<accession>A0A2Z4Y2B6</accession>
<evidence type="ECO:0000256" key="3">
    <source>
        <dbReference type="ARBA" id="ARBA00022692"/>
    </source>
</evidence>
<dbReference type="Proteomes" id="UP000262583">
    <property type="component" value="Chromosome"/>
</dbReference>
<dbReference type="GO" id="GO:0016020">
    <property type="term" value="C:membrane"/>
    <property type="evidence" value="ECO:0007669"/>
    <property type="project" value="UniProtKB-SubCell"/>
</dbReference>